<evidence type="ECO:0000313" key="1">
    <source>
        <dbReference type="EMBL" id="MBW7458370.1"/>
    </source>
</evidence>
<keyword evidence="2" id="KW-1185">Reference proteome</keyword>
<evidence type="ECO:0000313" key="2">
    <source>
        <dbReference type="Proteomes" id="UP001519887"/>
    </source>
</evidence>
<organism evidence="1 2">
    <name type="scientific">Paenibacillus sepulcri</name>
    <dbReference type="NCBI Taxonomy" id="359917"/>
    <lineage>
        <taxon>Bacteria</taxon>
        <taxon>Bacillati</taxon>
        <taxon>Bacillota</taxon>
        <taxon>Bacilli</taxon>
        <taxon>Bacillales</taxon>
        <taxon>Paenibacillaceae</taxon>
        <taxon>Paenibacillus</taxon>
    </lineage>
</organism>
<dbReference type="Proteomes" id="UP001519887">
    <property type="component" value="Unassembled WGS sequence"/>
</dbReference>
<gene>
    <name evidence="1" type="ORF">K0U00_30450</name>
</gene>
<name>A0ABS7CBQ9_9BACL</name>
<accession>A0ABS7CBQ9</accession>
<sequence>MAEEYRDYHSALLRRSMEISSQAITAGSTAFGALLAGKDGVAPLGRVDVEISVSSCTGHAVHEGCRS</sequence>
<proteinExistence type="predicted"/>
<reference evidence="1 2" key="1">
    <citation type="submission" date="2021-07" db="EMBL/GenBank/DDBJ databases">
        <title>Paenibacillus radiodurans sp. nov., isolated from the southeastern edge of Tengger Desert.</title>
        <authorList>
            <person name="Zhang G."/>
        </authorList>
    </citation>
    <scope>NUCLEOTIDE SEQUENCE [LARGE SCALE GENOMIC DNA]</scope>
    <source>
        <strain evidence="1 2">CCM 7311</strain>
    </source>
</reference>
<protein>
    <submittedName>
        <fullName evidence="1">Uncharacterized protein</fullName>
    </submittedName>
</protein>
<comment type="caution">
    <text evidence="1">The sequence shown here is derived from an EMBL/GenBank/DDBJ whole genome shotgun (WGS) entry which is preliminary data.</text>
</comment>
<dbReference type="RefSeq" id="WP_210040670.1">
    <property type="nucleotide sequence ID" value="NZ_JBHLVU010000021.1"/>
</dbReference>
<dbReference type="EMBL" id="JAHZIK010001171">
    <property type="protein sequence ID" value="MBW7458370.1"/>
    <property type="molecule type" value="Genomic_DNA"/>
</dbReference>